<feature type="domain" description="Peptidase M50" evidence="12">
    <location>
        <begin position="11"/>
        <end position="426"/>
    </location>
</feature>
<protein>
    <recommendedName>
        <fullName evidence="11">Zinc metalloprotease</fullName>
        <ecNumber evidence="11">3.4.24.-</ecNumber>
    </recommendedName>
</protein>
<evidence type="ECO:0000256" key="6">
    <source>
        <dbReference type="ARBA" id="ARBA00022801"/>
    </source>
</evidence>
<dbReference type="Proteomes" id="UP000629596">
    <property type="component" value="Unassembled WGS sequence"/>
</dbReference>
<comment type="similarity">
    <text evidence="3 11">Belongs to the peptidase M50B family.</text>
</comment>
<dbReference type="InterPro" id="IPR008915">
    <property type="entry name" value="Peptidase_M50"/>
</dbReference>
<evidence type="ECO:0000313" key="15">
    <source>
        <dbReference type="Proteomes" id="UP000256321"/>
    </source>
</evidence>
<feature type="transmembrane region" description="Helical" evidence="11">
    <location>
        <begin position="411"/>
        <end position="430"/>
    </location>
</feature>
<dbReference type="CDD" id="cd06163">
    <property type="entry name" value="S2P-M50_PDZ_RseP-like"/>
    <property type="match status" value="1"/>
</dbReference>
<dbReference type="Pfam" id="PF02163">
    <property type="entry name" value="Peptidase_M50"/>
    <property type="match status" value="1"/>
</dbReference>
<comment type="caution">
    <text evidence="14">The sequence shown here is derived from an EMBL/GenBank/DDBJ whole genome shotgun (WGS) entry which is preliminary data.</text>
</comment>
<dbReference type="GO" id="GO:0016020">
    <property type="term" value="C:membrane"/>
    <property type="evidence" value="ECO:0007669"/>
    <property type="project" value="UniProtKB-SubCell"/>
</dbReference>
<evidence type="ECO:0000259" key="12">
    <source>
        <dbReference type="Pfam" id="PF02163"/>
    </source>
</evidence>
<dbReference type="AlphaFoldDB" id="A0A3D8HII3"/>
<comment type="subcellular location">
    <subcellularLocation>
        <location evidence="2">Membrane</location>
        <topology evidence="2">Multi-pass membrane protein</topology>
    </subcellularLocation>
</comment>
<dbReference type="CDD" id="cd23081">
    <property type="entry name" value="cpPDZ_EcRseP-like"/>
    <property type="match status" value="1"/>
</dbReference>
<dbReference type="EMBL" id="JACRTI010000004">
    <property type="protein sequence ID" value="MBC8600695.1"/>
    <property type="molecule type" value="Genomic_DNA"/>
</dbReference>
<dbReference type="PANTHER" id="PTHR42837">
    <property type="entry name" value="REGULATOR OF SIGMA-E PROTEASE RSEP"/>
    <property type="match status" value="1"/>
</dbReference>
<dbReference type="Proteomes" id="UP000256321">
    <property type="component" value="Unassembled WGS sequence"/>
</dbReference>
<evidence type="ECO:0000256" key="8">
    <source>
        <dbReference type="ARBA" id="ARBA00022989"/>
    </source>
</evidence>
<evidence type="ECO:0000313" key="14">
    <source>
        <dbReference type="EMBL" id="RDU50693.1"/>
    </source>
</evidence>
<dbReference type="EMBL" id="QREV01000004">
    <property type="protein sequence ID" value="RDU50693.1"/>
    <property type="molecule type" value="Genomic_DNA"/>
</dbReference>
<sequence>METFLVKALQLILSLSILVLVHEFGHFIFARIFKVRVEKFYLFFDPWFSIFKFKPKNSETEYGVGWLPLGGYCKISGMIDESMDKEAMAQPPKPYEFRSKPAGQRLMIMIAGVLFNFLLALFIYSMVLFTWGDTYLPLKNVKAGMDYSETFHNVGFRDGDVLLRADDTELERFGEDCLRHVLNAQTVTVLRDGVETIIPIPEDMAQRFMRDKQGFAAYRFPMVVRELAGNDSPAAIAGLQPKDSIVSINGVMTPTFYEVGEILAQNKDKDITVGFYRAGAPQSLTLRTDTAGKLGVYSLSYFDIYQTVTRKYSFLESFPAGVMLGVNTLKGYVSDMKYVFTKEGASSLGGFGTIGNLFPAEWDWQTFWMRTAFLSIILAFMNILPIPALDGGHVMFLIYEVIARRKPSDKFLEYAQVTGMFLLFALLIYANGNDIFRYFFK</sequence>
<evidence type="ECO:0000256" key="11">
    <source>
        <dbReference type="RuleBase" id="RU362031"/>
    </source>
</evidence>
<dbReference type="PANTHER" id="PTHR42837:SF2">
    <property type="entry name" value="MEMBRANE METALLOPROTEASE ARASP2, CHLOROPLASTIC-RELATED"/>
    <property type="match status" value="1"/>
</dbReference>
<comment type="cofactor">
    <cofactor evidence="1 11">
        <name>Zn(2+)</name>
        <dbReference type="ChEBI" id="CHEBI:29105"/>
    </cofactor>
</comment>
<keyword evidence="11" id="KW-0479">Metal-binding</keyword>
<keyword evidence="6 11" id="KW-0378">Hydrolase</keyword>
<dbReference type="InterPro" id="IPR036034">
    <property type="entry name" value="PDZ_sf"/>
</dbReference>
<dbReference type="GO" id="GO:0004222">
    <property type="term" value="F:metalloendopeptidase activity"/>
    <property type="evidence" value="ECO:0007669"/>
    <property type="project" value="InterPro"/>
</dbReference>
<keyword evidence="9 11" id="KW-0482">Metalloprotease</keyword>
<evidence type="ECO:0000256" key="7">
    <source>
        <dbReference type="ARBA" id="ARBA00022833"/>
    </source>
</evidence>
<proteinExistence type="inferred from homology"/>
<dbReference type="RefSeq" id="WP_115498214.1">
    <property type="nucleotide sequence ID" value="NZ_JACRTI010000004.1"/>
</dbReference>
<evidence type="ECO:0000313" key="16">
    <source>
        <dbReference type="Proteomes" id="UP000629596"/>
    </source>
</evidence>
<keyword evidence="5 11" id="KW-0812">Transmembrane</keyword>
<evidence type="ECO:0000256" key="2">
    <source>
        <dbReference type="ARBA" id="ARBA00004141"/>
    </source>
</evidence>
<reference evidence="13 16" key="2">
    <citation type="submission" date="2020-08" db="EMBL/GenBank/DDBJ databases">
        <title>Genome public.</title>
        <authorList>
            <person name="Liu C."/>
            <person name="Sun Q."/>
        </authorList>
    </citation>
    <scope>NUCLEOTIDE SEQUENCE [LARGE SCALE GENOMIC DNA]</scope>
    <source>
        <strain evidence="13 16">426_9</strain>
    </source>
</reference>
<dbReference type="NCBIfam" id="TIGR00054">
    <property type="entry name" value="RIP metalloprotease RseP"/>
    <property type="match status" value="1"/>
</dbReference>
<accession>A0A3D8HII3</accession>
<feature type="transmembrane region" description="Helical" evidence="11">
    <location>
        <begin position="106"/>
        <end position="131"/>
    </location>
</feature>
<evidence type="ECO:0000256" key="9">
    <source>
        <dbReference type="ARBA" id="ARBA00023049"/>
    </source>
</evidence>
<dbReference type="InterPro" id="IPR004387">
    <property type="entry name" value="Pept_M50_Zn"/>
</dbReference>
<evidence type="ECO:0000256" key="3">
    <source>
        <dbReference type="ARBA" id="ARBA00007931"/>
    </source>
</evidence>
<keyword evidence="10 11" id="KW-0472">Membrane</keyword>
<reference evidence="14 15" key="1">
    <citation type="submission" date="2018-07" db="EMBL/GenBank/DDBJ databases">
        <title>Parabacteroides acidifaciens nov. sp., isolated from human feces.</title>
        <authorList>
            <person name="Wang Y.J."/>
        </authorList>
    </citation>
    <scope>NUCLEOTIDE SEQUENCE [LARGE SCALE GENOMIC DNA]</scope>
    <source>
        <strain evidence="14 15">426-9</strain>
    </source>
</reference>
<keyword evidence="16" id="KW-1185">Reference proteome</keyword>
<keyword evidence="7 11" id="KW-0862">Zinc</keyword>
<evidence type="ECO:0000256" key="5">
    <source>
        <dbReference type="ARBA" id="ARBA00022692"/>
    </source>
</evidence>
<dbReference type="SUPFAM" id="SSF50156">
    <property type="entry name" value="PDZ domain-like"/>
    <property type="match status" value="1"/>
</dbReference>
<dbReference type="GO" id="GO:0046872">
    <property type="term" value="F:metal ion binding"/>
    <property type="evidence" value="ECO:0007669"/>
    <property type="project" value="UniProtKB-KW"/>
</dbReference>
<name>A0A3D8HII3_9BACT</name>
<evidence type="ECO:0000313" key="13">
    <source>
        <dbReference type="EMBL" id="MBC8600695.1"/>
    </source>
</evidence>
<feature type="transmembrane region" description="Helical" evidence="11">
    <location>
        <begin position="12"/>
        <end position="33"/>
    </location>
</feature>
<evidence type="ECO:0000256" key="4">
    <source>
        <dbReference type="ARBA" id="ARBA00022670"/>
    </source>
</evidence>
<keyword evidence="8 11" id="KW-1133">Transmembrane helix</keyword>
<organism evidence="14 15">
    <name type="scientific">Parabacteroides acidifaciens</name>
    <dbReference type="NCBI Taxonomy" id="2290935"/>
    <lineage>
        <taxon>Bacteria</taxon>
        <taxon>Pseudomonadati</taxon>
        <taxon>Bacteroidota</taxon>
        <taxon>Bacteroidia</taxon>
        <taxon>Bacteroidales</taxon>
        <taxon>Tannerellaceae</taxon>
        <taxon>Parabacteroides</taxon>
    </lineage>
</organism>
<evidence type="ECO:0000256" key="10">
    <source>
        <dbReference type="ARBA" id="ARBA00023136"/>
    </source>
</evidence>
<gene>
    <name evidence="14" type="primary">rseP</name>
    <name evidence="14" type="ORF">DWU89_03110</name>
    <name evidence="13" type="ORF">H8784_03060</name>
</gene>
<dbReference type="EC" id="3.4.24.-" evidence="11"/>
<dbReference type="GO" id="GO:0006508">
    <property type="term" value="P:proteolysis"/>
    <property type="evidence" value="ECO:0007669"/>
    <property type="project" value="UniProtKB-KW"/>
</dbReference>
<dbReference type="Gene3D" id="2.30.42.10">
    <property type="match status" value="1"/>
</dbReference>
<keyword evidence="4 14" id="KW-0645">Protease</keyword>
<feature type="transmembrane region" description="Helical" evidence="11">
    <location>
        <begin position="372"/>
        <end position="399"/>
    </location>
</feature>
<evidence type="ECO:0000256" key="1">
    <source>
        <dbReference type="ARBA" id="ARBA00001947"/>
    </source>
</evidence>